<evidence type="ECO:0000256" key="1">
    <source>
        <dbReference type="SAM" id="MobiDB-lite"/>
    </source>
</evidence>
<dbReference type="Proteomes" id="UP001189429">
    <property type="component" value="Unassembled WGS sequence"/>
</dbReference>
<feature type="non-terminal residue" evidence="2">
    <location>
        <position position="1"/>
    </location>
</feature>
<name>A0ABN9SKF8_9DINO</name>
<evidence type="ECO:0000313" key="2">
    <source>
        <dbReference type="EMBL" id="CAK0832245.1"/>
    </source>
</evidence>
<feature type="non-terminal residue" evidence="2">
    <location>
        <position position="253"/>
    </location>
</feature>
<dbReference type="EMBL" id="CAUYUJ010011604">
    <property type="protein sequence ID" value="CAK0832245.1"/>
    <property type="molecule type" value="Genomic_DNA"/>
</dbReference>
<feature type="compositionally biased region" description="Low complexity" evidence="1">
    <location>
        <begin position="66"/>
        <end position="84"/>
    </location>
</feature>
<reference evidence="2" key="1">
    <citation type="submission" date="2023-10" db="EMBL/GenBank/DDBJ databases">
        <authorList>
            <person name="Chen Y."/>
            <person name="Shah S."/>
            <person name="Dougan E. K."/>
            <person name="Thang M."/>
            <person name="Chan C."/>
        </authorList>
    </citation>
    <scope>NUCLEOTIDE SEQUENCE [LARGE SCALE GENOMIC DNA]</scope>
</reference>
<comment type="caution">
    <text evidence="2">The sequence shown here is derived from an EMBL/GenBank/DDBJ whole genome shotgun (WGS) entry which is preliminary data.</text>
</comment>
<gene>
    <name evidence="2" type="ORF">PCOR1329_LOCUS30310</name>
</gene>
<proteinExistence type="predicted"/>
<organism evidence="2 3">
    <name type="scientific">Prorocentrum cordatum</name>
    <dbReference type="NCBI Taxonomy" id="2364126"/>
    <lineage>
        <taxon>Eukaryota</taxon>
        <taxon>Sar</taxon>
        <taxon>Alveolata</taxon>
        <taxon>Dinophyceae</taxon>
        <taxon>Prorocentrales</taxon>
        <taxon>Prorocentraceae</taxon>
        <taxon>Prorocentrum</taxon>
    </lineage>
</organism>
<sequence>QGERNGTDSGSRPRGLLSGFAEVLLPGDEGGTVGESGIALLVFMVFACLRFGTRLGSVFSQHSPQADANPPRAAGQAAAAATRQPEPRRAEDALLAVDTPASAEEEPSRAASPKAAAPTSQAASAWRCIAAHQPRAATEALDLCSVPAVERLLPAAGGYDCTLSRPLSSRGPVRLQARVEGPSSGLPALAAPLSQRPCVLFSAAASRRVHGGLHGGLTVAFEARCLDFVVVLADAPYASIDVVGAEVSLFDMQ</sequence>
<feature type="region of interest" description="Disordered" evidence="1">
    <location>
        <begin position="61"/>
        <end position="89"/>
    </location>
</feature>
<keyword evidence="3" id="KW-1185">Reference proteome</keyword>
<protein>
    <submittedName>
        <fullName evidence="2">Uncharacterized protein</fullName>
    </submittedName>
</protein>
<evidence type="ECO:0000313" key="3">
    <source>
        <dbReference type="Proteomes" id="UP001189429"/>
    </source>
</evidence>
<accession>A0ABN9SKF8</accession>